<dbReference type="NCBIfam" id="TIGR00154">
    <property type="entry name" value="ispE"/>
    <property type="match status" value="1"/>
</dbReference>
<dbReference type="InterPro" id="IPR006204">
    <property type="entry name" value="GHMP_kinase_N_dom"/>
</dbReference>
<comment type="pathway">
    <text evidence="9">Isoprenoid biosynthesis; isopentenyl diphosphate biosynthesis via DXP pathway; isopentenyl diphosphate from 1-deoxy-D-xylulose 5-phosphate: step 3/6.</text>
</comment>
<dbReference type="NCBIfam" id="NF011202">
    <property type="entry name" value="PRK14608.1"/>
    <property type="match status" value="1"/>
</dbReference>
<organism evidence="12 13">
    <name type="scientific">Clostridium aceticum</name>
    <dbReference type="NCBI Taxonomy" id="84022"/>
    <lineage>
        <taxon>Bacteria</taxon>
        <taxon>Bacillati</taxon>
        <taxon>Bacillota</taxon>
        <taxon>Clostridia</taxon>
        <taxon>Eubacteriales</taxon>
        <taxon>Clostridiaceae</taxon>
        <taxon>Clostridium</taxon>
    </lineage>
</organism>
<dbReference type="InterPro" id="IPR004424">
    <property type="entry name" value="IspE"/>
</dbReference>
<evidence type="ECO:0000256" key="5">
    <source>
        <dbReference type="ARBA" id="ARBA00022741"/>
    </source>
</evidence>
<feature type="active site" evidence="9">
    <location>
        <position position="11"/>
    </location>
</feature>
<feature type="binding site" evidence="9">
    <location>
        <begin position="96"/>
        <end position="106"/>
    </location>
    <ligand>
        <name>ATP</name>
        <dbReference type="ChEBI" id="CHEBI:30616"/>
    </ligand>
</feature>
<evidence type="ECO:0000256" key="6">
    <source>
        <dbReference type="ARBA" id="ARBA00022777"/>
    </source>
</evidence>
<evidence type="ECO:0000259" key="11">
    <source>
        <dbReference type="Pfam" id="PF08544"/>
    </source>
</evidence>
<evidence type="ECO:0000256" key="7">
    <source>
        <dbReference type="ARBA" id="ARBA00022840"/>
    </source>
</evidence>
<dbReference type="Proteomes" id="UP000035704">
    <property type="component" value="Chromosome"/>
</dbReference>
<dbReference type="AlphaFoldDB" id="A0A0D8IAC6"/>
<dbReference type="EC" id="2.7.1.148" evidence="2 9"/>
<evidence type="ECO:0000256" key="9">
    <source>
        <dbReference type="HAMAP-Rule" id="MF_00061"/>
    </source>
</evidence>
<accession>A0A0D8IAC6</accession>
<name>A0A0D8IAC6_9CLOT</name>
<dbReference type="Gene3D" id="3.30.70.890">
    <property type="entry name" value="GHMP kinase, C-terminal domain"/>
    <property type="match status" value="1"/>
</dbReference>
<dbReference type="STRING" id="84022.CACET_c37090"/>
<dbReference type="PANTHER" id="PTHR43527:SF2">
    <property type="entry name" value="4-DIPHOSPHOCYTIDYL-2-C-METHYL-D-ERYTHRITOL KINASE, CHLOROPLASTIC"/>
    <property type="match status" value="1"/>
</dbReference>
<dbReference type="PIRSF" id="PIRSF010376">
    <property type="entry name" value="IspE"/>
    <property type="match status" value="1"/>
</dbReference>
<evidence type="ECO:0000256" key="8">
    <source>
        <dbReference type="ARBA" id="ARBA00032554"/>
    </source>
</evidence>
<evidence type="ECO:0000259" key="10">
    <source>
        <dbReference type="Pfam" id="PF00288"/>
    </source>
</evidence>
<dbReference type="UniPathway" id="UPA00056">
    <property type="reaction ID" value="UER00094"/>
</dbReference>
<comment type="catalytic activity">
    <reaction evidence="9">
        <text>4-CDP-2-C-methyl-D-erythritol + ATP = 4-CDP-2-C-methyl-D-erythritol 2-phosphate + ADP + H(+)</text>
        <dbReference type="Rhea" id="RHEA:18437"/>
        <dbReference type="ChEBI" id="CHEBI:15378"/>
        <dbReference type="ChEBI" id="CHEBI:30616"/>
        <dbReference type="ChEBI" id="CHEBI:57823"/>
        <dbReference type="ChEBI" id="CHEBI:57919"/>
        <dbReference type="ChEBI" id="CHEBI:456216"/>
        <dbReference type="EC" id="2.7.1.148"/>
    </reaction>
</comment>
<dbReference type="InterPro" id="IPR020568">
    <property type="entry name" value="Ribosomal_Su5_D2-typ_SF"/>
</dbReference>
<feature type="domain" description="GHMP kinase C-terminal" evidence="11">
    <location>
        <begin position="201"/>
        <end position="273"/>
    </location>
</feature>
<evidence type="ECO:0000256" key="3">
    <source>
        <dbReference type="ARBA" id="ARBA00017473"/>
    </source>
</evidence>
<dbReference type="SUPFAM" id="SSF54211">
    <property type="entry name" value="Ribosomal protein S5 domain 2-like"/>
    <property type="match status" value="1"/>
</dbReference>
<dbReference type="Pfam" id="PF08544">
    <property type="entry name" value="GHMP_kinases_C"/>
    <property type="match status" value="1"/>
</dbReference>
<dbReference type="GO" id="GO:0005524">
    <property type="term" value="F:ATP binding"/>
    <property type="evidence" value="ECO:0007669"/>
    <property type="project" value="UniProtKB-UniRule"/>
</dbReference>
<dbReference type="GO" id="GO:0019288">
    <property type="term" value="P:isopentenyl diphosphate biosynthetic process, methylerythritol 4-phosphate pathway"/>
    <property type="evidence" value="ECO:0007669"/>
    <property type="project" value="UniProtKB-UniRule"/>
</dbReference>
<dbReference type="PANTHER" id="PTHR43527">
    <property type="entry name" value="4-DIPHOSPHOCYTIDYL-2-C-METHYL-D-ERYTHRITOL KINASE, CHLOROPLASTIC"/>
    <property type="match status" value="1"/>
</dbReference>
<evidence type="ECO:0000313" key="13">
    <source>
        <dbReference type="Proteomes" id="UP000035704"/>
    </source>
</evidence>
<comment type="function">
    <text evidence="9">Catalyzes the phosphorylation of the position 2 hydroxy group of 4-diphosphocytidyl-2C-methyl-D-erythritol.</text>
</comment>
<dbReference type="FunFam" id="3.30.230.10:FF:000029">
    <property type="entry name" value="4-diphosphocytidyl-2-C-methyl-D-erythritol kinase"/>
    <property type="match status" value="1"/>
</dbReference>
<dbReference type="GO" id="GO:0050515">
    <property type="term" value="F:4-(cytidine 5'-diphospho)-2-C-methyl-D-erythritol kinase activity"/>
    <property type="evidence" value="ECO:0007669"/>
    <property type="project" value="UniProtKB-UniRule"/>
</dbReference>
<dbReference type="RefSeq" id="WP_044825487.1">
    <property type="nucleotide sequence ID" value="NZ_CP009687.1"/>
</dbReference>
<dbReference type="HAMAP" id="MF_00061">
    <property type="entry name" value="IspE"/>
    <property type="match status" value="1"/>
</dbReference>
<dbReference type="InterPro" id="IPR036554">
    <property type="entry name" value="GHMP_kinase_C_sf"/>
</dbReference>
<keyword evidence="4 9" id="KW-0808">Transferase</keyword>
<proteinExistence type="inferred from homology"/>
<feature type="domain" description="GHMP kinase N-terminal" evidence="10">
    <location>
        <begin position="68"/>
        <end position="146"/>
    </location>
</feature>
<dbReference type="EMBL" id="CP009687">
    <property type="protein sequence ID" value="AKL97137.1"/>
    <property type="molecule type" value="Genomic_DNA"/>
</dbReference>
<reference evidence="12 13" key="1">
    <citation type="submission" date="2014-10" db="EMBL/GenBank/DDBJ databases">
        <title>Genome sequence of Clostridium aceticum DSM 1496.</title>
        <authorList>
            <person name="Poehlein A."/>
            <person name="Schiel-Bengelsdorf B."/>
            <person name="Gottschalk G."/>
            <person name="Duerre P."/>
            <person name="Daniel R."/>
        </authorList>
    </citation>
    <scope>NUCLEOTIDE SEQUENCE [LARGE SCALE GENOMIC DNA]</scope>
    <source>
        <strain evidence="12 13">DSM 1496</strain>
    </source>
</reference>
<evidence type="ECO:0000256" key="1">
    <source>
        <dbReference type="ARBA" id="ARBA00009684"/>
    </source>
</evidence>
<protein>
    <recommendedName>
        <fullName evidence="3 9">4-diphosphocytidyl-2-C-methyl-D-erythritol kinase</fullName>
        <shortName evidence="9">CMK</shortName>
        <ecNumber evidence="2 9">2.7.1.148</ecNumber>
    </recommendedName>
    <alternativeName>
        <fullName evidence="8 9">4-(cytidine-5'-diphospho)-2-C-methyl-D-erythritol kinase</fullName>
    </alternativeName>
</protein>
<dbReference type="PRINTS" id="PR00958">
    <property type="entry name" value="HOMSERKINASE"/>
</dbReference>
<keyword evidence="6 9" id="KW-0418">Kinase</keyword>
<dbReference type="Pfam" id="PF00288">
    <property type="entry name" value="GHMP_kinases_N"/>
    <property type="match status" value="1"/>
</dbReference>
<feature type="active site" evidence="9">
    <location>
        <position position="138"/>
    </location>
</feature>
<dbReference type="InterPro" id="IPR013750">
    <property type="entry name" value="GHMP_kinase_C_dom"/>
</dbReference>
<comment type="similarity">
    <text evidence="1 9">Belongs to the GHMP kinase family. IspE subfamily.</text>
</comment>
<keyword evidence="13" id="KW-1185">Reference proteome</keyword>
<dbReference type="InterPro" id="IPR014721">
    <property type="entry name" value="Ribsml_uS5_D2-typ_fold_subgr"/>
</dbReference>
<evidence type="ECO:0000313" key="12">
    <source>
        <dbReference type="EMBL" id="AKL97137.1"/>
    </source>
</evidence>
<keyword evidence="5 9" id="KW-0547">Nucleotide-binding</keyword>
<evidence type="ECO:0000256" key="2">
    <source>
        <dbReference type="ARBA" id="ARBA00012052"/>
    </source>
</evidence>
<sequence>MNKIQLKSRAKINLSLDVLRKRPDGYHEVQMVMQQIDLYDLITLIERKDKETIEIVTDCEYIPKNSGNIAYKAAELLRNHFHISQGLEIHINKRIPVAAGLAGGSANAAAVLKGLNRLWELNLSTEELMKFGVKIGADVPFCIQGGAAVAEGIGEKLTTIKGLKNVWMVMAKPSISVSTAEVYSRLDLSKITNKPDLVRLLQALEDENLYTLCKNMVNVLETVTEKKHPIIRELKKKMVEYHALGSMMSGSGPTVFGIFKNYEKAKAAYENLRIINRQTYLVQSYSKGYGDE</sequence>
<keyword evidence="9" id="KW-0414">Isoprene biosynthesis</keyword>
<dbReference type="SUPFAM" id="SSF55060">
    <property type="entry name" value="GHMP Kinase, C-terminal domain"/>
    <property type="match status" value="1"/>
</dbReference>
<dbReference type="PATRIC" id="fig|84022.5.peg.955"/>
<dbReference type="KEGG" id="cace:CACET_c37090"/>
<dbReference type="Gene3D" id="3.30.230.10">
    <property type="match status" value="1"/>
</dbReference>
<evidence type="ECO:0000256" key="4">
    <source>
        <dbReference type="ARBA" id="ARBA00022679"/>
    </source>
</evidence>
<gene>
    <name evidence="9 12" type="primary">ispE</name>
    <name evidence="12" type="ORF">CACET_c37090</name>
</gene>
<dbReference type="OrthoDB" id="9809438at2"/>
<keyword evidence="7 9" id="KW-0067">ATP-binding</keyword>
<dbReference type="GO" id="GO:0016114">
    <property type="term" value="P:terpenoid biosynthetic process"/>
    <property type="evidence" value="ECO:0007669"/>
    <property type="project" value="UniProtKB-UniRule"/>
</dbReference>